<reference evidence="2" key="1">
    <citation type="submission" date="2022-12" db="EMBL/GenBank/DDBJ databases">
        <authorList>
            <person name="Petersen C."/>
        </authorList>
    </citation>
    <scope>NUCLEOTIDE SEQUENCE</scope>
    <source>
        <strain evidence="2">IBT 29495</strain>
    </source>
</reference>
<dbReference type="Proteomes" id="UP001149954">
    <property type="component" value="Unassembled WGS sequence"/>
</dbReference>
<keyword evidence="3" id="KW-1185">Reference proteome</keyword>
<dbReference type="OrthoDB" id="4360842at2759"/>
<gene>
    <name evidence="2" type="ORF">N7463_010950</name>
</gene>
<protein>
    <submittedName>
        <fullName evidence="2">Uncharacterized protein</fullName>
    </submittedName>
</protein>
<name>A0A9W9XL39_9EURO</name>
<sequence>MPPQTLQKPTLAQTPPSSIRGRKGRPRGSRGRGRARASVPIDSDDDATTADGNDTGDDSLLAAEYMPAHLRMTPPEGGWTMDNPKPKLPTAPKANVTRYAPHTEQTFALAICWFYDESTLYALRWDKAKMSHPVDGQRNGKRLGPSSGGKIDMETVSTWMVFHFSIHNYWDNMKQEARLALSYVRLTDEGIFYCLCTMTPYQRSSRFQADFDQHGDIRTSRIPLDPPMIIWANGLPWFPVYKAFYVLCGSWNTACYLVGRKYRSSIPEFYIGAALAPPEAV</sequence>
<comment type="caution">
    <text evidence="2">The sequence shown here is derived from an EMBL/GenBank/DDBJ whole genome shotgun (WGS) entry which is preliminary data.</text>
</comment>
<feature type="compositionally biased region" description="Polar residues" evidence="1">
    <location>
        <begin position="1"/>
        <end position="14"/>
    </location>
</feature>
<proteinExistence type="predicted"/>
<evidence type="ECO:0000256" key="1">
    <source>
        <dbReference type="SAM" id="MobiDB-lite"/>
    </source>
</evidence>
<dbReference type="AlphaFoldDB" id="A0A9W9XL39"/>
<accession>A0A9W9XL39</accession>
<evidence type="ECO:0000313" key="2">
    <source>
        <dbReference type="EMBL" id="KAJ5494863.1"/>
    </source>
</evidence>
<feature type="compositionally biased region" description="Basic residues" evidence="1">
    <location>
        <begin position="20"/>
        <end position="35"/>
    </location>
</feature>
<feature type="region of interest" description="Disordered" evidence="1">
    <location>
        <begin position="1"/>
        <end position="59"/>
    </location>
</feature>
<reference evidence="2" key="2">
    <citation type="journal article" date="2023" name="IMA Fungus">
        <title>Comparative genomic study of the Penicillium genus elucidates a diverse pangenome and 15 lateral gene transfer events.</title>
        <authorList>
            <person name="Petersen C."/>
            <person name="Sorensen T."/>
            <person name="Nielsen M.R."/>
            <person name="Sondergaard T.E."/>
            <person name="Sorensen J.L."/>
            <person name="Fitzpatrick D.A."/>
            <person name="Frisvad J.C."/>
            <person name="Nielsen K.L."/>
        </authorList>
    </citation>
    <scope>NUCLEOTIDE SEQUENCE</scope>
    <source>
        <strain evidence="2">IBT 29495</strain>
    </source>
</reference>
<dbReference type="EMBL" id="JAPWDS010000006">
    <property type="protein sequence ID" value="KAJ5494863.1"/>
    <property type="molecule type" value="Genomic_DNA"/>
</dbReference>
<evidence type="ECO:0000313" key="3">
    <source>
        <dbReference type="Proteomes" id="UP001149954"/>
    </source>
</evidence>
<organism evidence="2 3">
    <name type="scientific">Penicillium fimorum</name>
    <dbReference type="NCBI Taxonomy" id="1882269"/>
    <lineage>
        <taxon>Eukaryota</taxon>
        <taxon>Fungi</taxon>
        <taxon>Dikarya</taxon>
        <taxon>Ascomycota</taxon>
        <taxon>Pezizomycotina</taxon>
        <taxon>Eurotiomycetes</taxon>
        <taxon>Eurotiomycetidae</taxon>
        <taxon>Eurotiales</taxon>
        <taxon>Aspergillaceae</taxon>
        <taxon>Penicillium</taxon>
    </lineage>
</organism>